<feature type="transmembrane region" description="Helical" evidence="7">
    <location>
        <begin position="283"/>
        <end position="301"/>
    </location>
</feature>
<evidence type="ECO:0000256" key="7">
    <source>
        <dbReference type="SAM" id="Phobius"/>
    </source>
</evidence>
<keyword evidence="4 7" id="KW-0812">Transmembrane</keyword>
<dbReference type="AlphaFoldDB" id="A0A917LYI7"/>
<comment type="subcellular location">
    <subcellularLocation>
        <location evidence="1">Cell membrane</location>
        <topology evidence="1">Multi-pass membrane protein</topology>
    </subcellularLocation>
</comment>
<gene>
    <name evidence="8" type="primary">yisQ</name>
    <name evidence="8" type="ORF">GCM10010918_20840</name>
</gene>
<keyword evidence="9" id="KW-1185">Reference proteome</keyword>
<evidence type="ECO:0000256" key="6">
    <source>
        <dbReference type="ARBA" id="ARBA00023136"/>
    </source>
</evidence>
<keyword evidence="3" id="KW-1003">Cell membrane</keyword>
<feature type="transmembrane region" description="Helical" evidence="7">
    <location>
        <begin position="129"/>
        <end position="149"/>
    </location>
</feature>
<evidence type="ECO:0000313" key="9">
    <source>
        <dbReference type="Proteomes" id="UP000600247"/>
    </source>
</evidence>
<feature type="transmembrane region" description="Helical" evidence="7">
    <location>
        <begin position="384"/>
        <end position="404"/>
    </location>
</feature>
<evidence type="ECO:0000256" key="4">
    <source>
        <dbReference type="ARBA" id="ARBA00022692"/>
    </source>
</evidence>
<evidence type="ECO:0000256" key="3">
    <source>
        <dbReference type="ARBA" id="ARBA00022475"/>
    </source>
</evidence>
<proteinExistence type="predicted"/>
<feature type="transmembrane region" description="Helical" evidence="7">
    <location>
        <begin position="236"/>
        <end position="263"/>
    </location>
</feature>
<feature type="transmembrane region" description="Helical" evidence="7">
    <location>
        <begin position="86"/>
        <end position="109"/>
    </location>
</feature>
<reference evidence="8 9" key="1">
    <citation type="journal article" date="2014" name="Int. J. Syst. Evol. Microbiol.">
        <title>Complete genome sequence of Corynebacterium casei LMG S-19264T (=DSM 44701T), isolated from a smear-ripened cheese.</title>
        <authorList>
            <consortium name="US DOE Joint Genome Institute (JGI-PGF)"/>
            <person name="Walter F."/>
            <person name="Albersmeier A."/>
            <person name="Kalinowski J."/>
            <person name="Ruckert C."/>
        </authorList>
    </citation>
    <scope>NUCLEOTIDE SEQUENCE [LARGE SCALE GENOMIC DNA]</scope>
    <source>
        <strain evidence="8 9">CGMCC 1.15286</strain>
    </source>
</reference>
<evidence type="ECO:0000313" key="8">
    <source>
        <dbReference type="EMBL" id="GGG66240.1"/>
    </source>
</evidence>
<dbReference type="PANTHER" id="PTHR42925">
    <property type="entry name" value="MULTIDRUG AND TOXIN EFFLUX PROTEIN MATE FAMILY"/>
    <property type="match status" value="1"/>
</dbReference>
<dbReference type="NCBIfam" id="TIGR00797">
    <property type="entry name" value="matE"/>
    <property type="match status" value="1"/>
</dbReference>
<organism evidence="8 9">
    <name type="scientific">Paenibacillus radicis</name>
    <name type="common">ex Gao et al. 2016</name>
    <dbReference type="NCBI Taxonomy" id="1737354"/>
    <lineage>
        <taxon>Bacteria</taxon>
        <taxon>Bacillati</taxon>
        <taxon>Bacillota</taxon>
        <taxon>Bacilli</taxon>
        <taxon>Bacillales</taxon>
        <taxon>Paenibacillaceae</taxon>
        <taxon>Paenibacillus</taxon>
    </lineage>
</organism>
<evidence type="ECO:0000256" key="1">
    <source>
        <dbReference type="ARBA" id="ARBA00004651"/>
    </source>
</evidence>
<evidence type="ECO:0000256" key="2">
    <source>
        <dbReference type="ARBA" id="ARBA00022448"/>
    </source>
</evidence>
<protein>
    <submittedName>
        <fullName evidence="8">Transporter YisQ</fullName>
    </submittedName>
</protein>
<dbReference type="Proteomes" id="UP000600247">
    <property type="component" value="Unassembled WGS sequence"/>
</dbReference>
<evidence type="ECO:0000256" key="5">
    <source>
        <dbReference type="ARBA" id="ARBA00022989"/>
    </source>
</evidence>
<keyword evidence="6 7" id="KW-0472">Membrane</keyword>
<feature type="transmembrane region" description="Helical" evidence="7">
    <location>
        <begin position="161"/>
        <end position="181"/>
    </location>
</feature>
<feature type="transmembrane region" description="Helical" evidence="7">
    <location>
        <begin position="53"/>
        <end position="74"/>
    </location>
</feature>
<feature type="transmembrane region" description="Helical" evidence="7">
    <location>
        <begin position="346"/>
        <end position="363"/>
    </location>
</feature>
<dbReference type="PIRSF" id="PIRSF006603">
    <property type="entry name" value="DinF"/>
    <property type="match status" value="1"/>
</dbReference>
<comment type="caution">
    <text evidence="8">The sequence shown here is derived from an EMBL/GenBank/DDBJ whole genome shotgun (WGS) entry which is preliminary data.</text>
</comment>
<feature type="transmembrane region" description="Helical" evidence="7">
    <location>
        <begin position="410"/>
        <end position="432"/>
    </location>
</feature>
<feature type="transmembrane region" description="Helical" evidence="7">
    <location>
        <begin position="193"/>
        <end position="216"/>
    </location>
</feature>
<feature type="transmembrane region" description="Helical" evidence="7">
    <location>
        <begin position="313"/>
        <end position="334"/>
    </location>
</feature>
<keyword evidence="5 7" id="KW-1133">Transmembrane helix</keyword>
<accession>A0A917LYI7</accession>
<dbReference type="InterPro" id="IPR047135">
    <property type="entry name" value="YsiQ"/>
</dbReference>
<dbReference type="GO" id="GO:0015297">
    <property type="term" value="F:antiporter activity"/>
    <property type="evidence" value="ECO:0007669"/>
    <property type="project" value="InterPro"/>
</dbReference>
<dbReference type="EMBL" id="BMHY01000003">
    <property type="protein sequence ID" value="GGG66240.1"/>
    <property type="molecule type" value="Genomic_DNA"/>
</dbReference>
<dbReference type="CDD" id="cd13134">
    <property type="entry name" value="MATE_like_8"/>
    <property type="match status" value="1"/>
</dbReference>
<dbReference type="InterPro" id="IPR048279">
    <property type="entry name" value="MdtK-like"/>
</dbReference>
<keyword evidence="2" id="KW-0813">Transport</keyword>
<dbReference type="Pfam" id="PF01554">
    <property type="entry name" value="MatE"/>
    <property type="match status" value="2"/>
</dbReference>
<sequence length="466" mass="51083">MMNSQPRKFTLWMLAWPIFIELFLQFLLGAADTLMVSRISDDAVAVVGFSNQLFMALTTLFITVSSGAGILIAQRIGSRKNEDARTIAIIAVKVTALIGLVLSLILYIMPTQIAAVLQLPDKLLPLAKVYISIVGGSMILTAIMATLSTSIRSTGNTKGPMYIAIAMNVVHVILNYGFIFGEFGLPQWGLTGVALSTVISRLLATIVLLFMFLNAFERKINLADFRIFDNKLFKEVLKIGWPLAVGLSAWVFSQLVIFSYIAMLGASELAARTYMNTLESFCFMLGQSIAMALQIQIAHMYGAGEYRKAYKSVFRALWIAELIVLMNAFVIYLFGGKVLGIFTKEPEIIAMGVSLLGMNLVLQPGKMLNMAFGNSLNAVGDTRFIMIISLTVTTTVGGLMPYVVGIHWGWGLLGIYGCMIADEYIRGVLVWLRWKQQKMIRRAEQGTAGQRESITATGGNASVAKA</sequence>
<dbReference type="InterPro" id="IPR002528">
    <property type="entry name" value="MATE_fam"/>
</dbReference>
<name>A0A917LYI7_9BACL</name>
<dbReference type="GO" id="GO:0005886">
    <property type="term" value="C:plasma membrane"/>
    <property type="evidence" value="ECO:0007669"/>
    <property type="project" value="UniProtKB-SubCell"/>
</dbReference>
<dbReference type="GO" id="GO:0042910">
    <property type="term" value="F:xenobiotic transmembrane transporter activity"/>
    <property type="evidence" value="ECO:0007669"/>
    <property type="project" value="InterPro"/>
</dbReference>
<dbReference type="PANTHER" id="PTHR42925:SF2">
    <property type="entry name" value="NA+ DRIVEN MULTIDRUG EFFLUX PUMP"/>
    <property type="match status" value="1"/>
</dbReference>